<dbReference type="AlphaFoldDB" id="A0A0E9RJ52"/>
<proteinExistence type="predicted"/>
<sequence>MKLLRSGLSPSGSMLTKLPSYVQVPSFIEQFCTSKGKYSTMISQ</sequence>
<organism evidence="1">
    <name type="scientific">Anguilla anguilla</name>
    <name type="common">European freshwater eel</name>
    <name type="synonym">Muraena anguilla</name>
    <dbReference type="NCBI Taxonomy" id="7936"/>
    <lineage>
        <taxon>Eukaryota</taxon>
        <taxon>Metazoa</taxon>
        <taxon>Chordata</taxon>
        <taxon>Craniata</taxon>
        <taxon>Vertebrata</taxon>
        <taxon>Euteleostomi</taxon>
        <taxon>Actinopterygii</taxon>
        <taxon>Neopterygii</taxon>
        <taxon>Teleostei</taxon>
        <taxon>Anguilliformes</taxon>
        <taxon>Anguillidae</taxon>
        <taxon>Anguilla</taxon>
    </lineage>
</organism>
<reference evidence="1" key="2">
    <citation type="journal article" date="2015" name="Fish Shellfish Immunol.">
        <title>Early steps in the European eel (Anguilla anguilla)-Vibrio vulnificus interaction in the gills: Role of the RtxA13 toxin.</title>
        <authorList>
            <person name="Callol A."/>
            <person name="Pajuelo D."/>
            <person name="Ebbesson L."/>
            <person name="Teles M."/>
            <person name="MacKenzie S."/>
            <person name="Amaro C."/>
        </authorList>
    </citation>
    <scope>NUCLEOTIDE SEQUENCE</scope>
</reference>
<reference evidence="1" key="1">
    <citation type="submission" date="2014-11" db="EMBL/GenBank/DDBJ databases">
        <authorList>
            <person name="Amaro Gonzalez C."/>
        </authorList>
    </citation>
    <scope>NUCLEOTIDE SEQUENCE</scope>
</reference>
<name>A0A0E9RJ52_ANGAN</name>
<dbReference type="EMBL" id="GBXM01080224">
    <property type="protein sequence ID" value="JAH28353.1"/>
    <property type="molecule type" value="Transcribed_RNA"/>
</dbReference>
<protein>
    <submittedName>
        <fullName evidence="1">Uncharacterized protein</fullName>
    </submittedName>
</protein>
<evidence type="ECO:0000313" key="1">
    <source>
        <dbReference type="EMBL" id="JAH28353.1"/>
    </source>
</evidence>
<accession>A0A0E9RJ52</accession>